<proteinExistence type="predicted"/>
<name>A0AAN4VTP3_9BACT</name>
<evidence type="ECO:0000259" key="1">
    <source>
        <dbReference type="Pfam" id="PF01978"/>
    </source>
</evidence>
<reference evidence="2 3" key="1">
    <citation type="submission" date="2021-12" db="EMBL/GenBank/DDBJ databases">
        <title>Genome sequencing of bacteria with rrn-lacking chromosome and rrn-plasmid.</title>
        <authorList>
            <person name="Anda M."/>
            <person name="Iwasaki W."/>
        </authorList>
    </citation>
    <scope>NUCLEOTIDE SEQUENCE [LARGE SCALE GENOMIC DNA]</scope>
    <source>
        <strain evidence="2 3">NBRC 15940</strain>
    </source>
</reference>
<dbReference type="PANTHER" id="PTHR34293:SF1">
    <property type="entry name" value="HTH-TYPE TRANSCRIPTIONAL REGULATOR TRMBL2"/>
    <property type="match status" value="1"/>
</dbReference>
<dbReference type="InterPro" id="IPR002831">
    <property type="entry name" value="Tscrpt_reg_TrmB_N"/>
</dbReference>
<dbReference type="AlphaFoldDB" id="A0AAN4VTP3"/>
<evidence type="ECO:0000313" key="3">
    <source>
        <dbReference type="Proteomes" id="UP001310022"/>
    </source>
</evidence>
<gene>
    <name evidence="2" type="ORF">PEDI_03480</name>
</gene>
<organism evidence="2 3">
    <name type="scientific">Persicobacter diffluens</name>
    <dbReference type="NCBI Taxonomy" id="981"/>
    <lineage>
        <taxon>Bacteria</taxon>
        <taxon>Pseudomonadati</taxon>
        <taxon>Bacteroidota</taxon>
        <taxon>Cytophagia</taxon>
        <taxon>Cytophagales</taxon>
        <taxon>Persicobacteraceae</taxon>
        <taxon>Persicobacter</taxon>
    </lineage>
</organism>
<comment type="caution">
    <text evidence="2">The sequence shown here is derived from an EMBL/GenBank/DDBJ whole genome shotgun (WGS) entry which is preliminary data.</text>
</comment>
<keyword evidence="3" id="KW-1185">Reference proteome</keyword>
<dbReference type="InterPro" id="IPR036388">
    <property type="entry name" value="WH-like_DNA-bd_sf"/>
</dbReference>
<dbReference type="InterPro" id="IPR051797">
    <property type="entry name" value="TrmB-like"/>
</dbReference>
<dbReference type="Pfam" id="PF01978">
    <property type="entry name" value="TrmB"/>
    <property type="match status" value="1"/>
</dbReference>
<sequence>MDELLSKIGFSQQELKIYRLLLDKGELAVSEISRVCGIPTSKLYAFMEGLADKGYCRLTSEKPKMYAVNSPKSAFSRRRDELLQQEQELAALSKKLEEQFQKLDQPPVSVFRTLTDADEILKEYYRLFRLAEEIGVGFSKAPYSVDISNLPEVNPSEEASMEKGVVFKGIYEIPKGESEEDVKRLASYFKSQGEEVRMAKALPFKMLMVDFQYVLLLIHGGNDVPVNMALSIEDEAFARSMFQLFNFYWESAAEL</sequence>
<accession>A0AAN4VTP3</accession>
<dbReference type="EMBL" id="BQKE01000001">
    <property type="protein sequence ID" value="GJM59796.1"/>
    <property type="molecule type" value="Genomic_DNA"/>
</dbReference>
<feature type="domain" description="Transcription regulator TrmB N-terminal" evidence="1">
    <location>
        <begin position="5"/>
        <end position="71"/>
    </location>
</feature>
<protein>
    <recommendedName>
        <fullName evidence="1">Transcription regulator TrmB N-terminal domain-containing protein</fullName>
    </recommendedName>
</protein>
<evidence type="ECO:0000313" key="2">
    <source>
        <dbReference type="EMBL" id="GJM59796.1"/>
    </source>
</evidence>
<dbReference type="SUPFAM" id="SSF46785">
    <property type="entry name" value="Winged helix' DNA-binding domain"/>
    <property type="match status" value="1"/>
</dbReference>
<dbReference type="Gene3D" id="1.10.10.10">
    <property type="entry name" value="Winged helix-like DNA-binding domain superfamily/Winged helix DNA-binding domain"/>
    <property type="match status" value="1"/>
</dbReference>
<dbReference type="PANTHER" id="PTHR34293">
    <property type="entry name" value="HTH-TYPE TRANSCRIPTIONAL REGULATOR TRMBL2"/>
    <property type="match status" value="1"/>
</dbReference>
<dbReference type="Proteomes" id="UP001310022">
    <property type="component" value="Unassembled WGS sequence"/>
</dbReference>
<dbReference type="InterPro" id="IPR036390">
    <property type="entry name" value="WH_DNA-bd_sf"/>
</dbReference>